<keyword evidence="8" id="KW-1185">Reference proteome</keyword>
<dbReference type="GO" id="GO:0016020">
    <property type="term" value="C:membrane"/>
    <property type="evidence" value="ECO:0007669"/>
    <property type="project" value="UniProtKB-SubCell"/>
</dbReference>
<evidence type="ECO:0000256" key="6">
    <source>
        <dbReference type="SAM" id="Phobius"/>
    </source>
</evidence>
<comment type="similarity">
    <text evidence="2">Belongs to the plant DMP1 protein family.</text>
</comment>
<dbReference type="KEGG" id="egt:105974209"/>
<gene>
    <name evidence="7" type="ORF">MIMGU_mgv1a023304mg</name>
</gene>
<dbReference type="OrthoDB" id="959867at2759"/>
<dbReference type="GO" id="GO:0005737">
    <property type="term" value="C:cytoplasm"/>
    <property type="evidence" value="ECO:0007669"/>
    <property type="project" value="UniProtKB-ARBA"/>
</dbReference>
<dbReference type="PhylomeDB" id="A0A022Q8L9"/>
<organism evidence="7 8">
    <name type="scientific">Erythranthe guttata</name>
    <name type="common">Yellow monkey flower</name>
    <name type="synonym">Mimulus guttatus</name>
    <dbReference type="NCBI Taxonomy" id="4155"/>
    <lineage>
        <taxon>Eukaryota</taxon>
        <taxon>Viridiplantae</taxon>
        <taxon>Streptophyta</taxon>
        <taxon>Embryophyta</taxon>
        <taxon>Tracheophyta</taxon>
        <taxon>Spermatophyta</taxon>
        <taxon>Magnoliopsida</taxon>
        <taxon>eudicotyledons</taxon>
        <taxon>Gunneridae</taxon>
        <taxon>Pentapetalae</taxon>
        <taxon>asterids</taxon>
        <taxon>lamiids</taxon>
        <taxon>Lamiales</taxon>
        <taxon>Phrymaceae</taxon>
        <taxon>Erythranthe</taxon>
    </lineage>
</organism>
<name>A0A022Q8L9_ERYGU</name>
<keyword evidence="5 6" id="KW-0472">Membrane</keyword>
<feature type="transmembrane region" description="Helical" evidence="6">
    <location>
        <begin position="61"/>
        <end position="78"/>
    </location>
</feature>
<feature type="transmembrane region" description="Helical" evidence="6">
    <location>
        <begin position="90"/>
        <end position="109"/>
    </location>
</feature>
<dbReference type="GO" id="GO:0010256">
    <property type="term" value="P:endomembrane system organization"/>
    <property type="evidence" value="ECO:0000318"/>
    <property type="project" value="GO_Central"/>
</dbReference>
<reference evidence="7 8" key="1">
    <citation type="journal article" date="2013" name="Proc. Natl. Acad. Sci. U.S.A.">
        <title>Fine-scale variation in meiotic recombination in Mimulus inferred from population shotgun sequencing.</title>
        <authorList>
            <person name="Hellsten U."/>
            <person name="Wright K.M."/>
            <person name="Jenkins J."/>
            <person name="Shu S."/>
            <person name="Yuan Y."/>
            <person name="Wessler S.R."/>
            <person name="Schmutz J."/>
            <person name="Willis J.H."/>
            <person name="Rokhsar D.S."/>
        </authorList>
    </citation>
    <scope>NUCLEOTIDE SEQUENCE [LARGE SCALE GENOMIC DNA]</scope>
    <source>
        <strain evidence="8">cv. DUN x IM62</strain>
    </source>
</reference>
<dbReference type="Proteomes" id="UP000030748">
    <property type="component" value="Unassembled WGS sequence"/>
</dbReference>
<accession>A0A022Q8L9</accession>
<proteinExistence type="inferred from homology"/>
<protein>
    <submittedName>
        <fullName evidence="7">Uncharacterized protein</fullName>
    </submittedName>
</protein>
<comment type="subcellular location">
    <subcellularLocation>
        <location evidence="1">Membrane</location>
        <topology evidence="1">Multi-pass membrane protein</topology>
    </subcellularLocation>
</comment>
<keyword evidence="4 6" id="KW-1133">Transmembrane helix</keyword>
<dbReference type="InterPro" id="IPR007770">
    <property type="entry name" value="DMP"/>
</dbReference>
<evidence type="ECO:0000256" key="3">
    <source>
        <dbReference type="ARBA" id="ARBA00022692"/>
    </source>
</evidence>
<dbReference type="Pfam" id="PF05078">
    <property type="entry name" value="DUF679"/>
    <property type="match status" value="1"/>
</dbReference>
<evidence type="ECO:0000256" key="4">
    <source>
        <dbReference type="ARBA" id="ARBA00022989"/>
    </source>
</evidence>
<feature type="transmembrane region" description="Helical" evidence="6">
    <location>
        <begin position="153"/>
        <end position="173"/>
    </location>
</feature>
<dbReference type="eggNOG" id="ENOG502QS28">
    <property type="taxonomic scope" value="Eukaryota"/>
</dbReference>
<dbReference type="PANTHER" id="PTHR31621:SF37">
    <property type="entry name" value="OS01G0882400 PROTEIN"/>
    <property type="match status" value="1"/>
</dbReference>
<sequence>MSTNTFQHLTDQNNIYYDISHNQENYELYDQEDEEDYEDAQNSNYIYIVNTILNGTARLNILLPTATILSFTIFAPLLTNYGKCTALDRWQMGIFLALLATSCVLFSLTDSFKTGTGRLYYGVATLNGIRTFGGGRRVGPCVPSDYKLRWRDLFHSSLSLIALLTFALFHNDVLSCYRLVLPRKFINTVPLAIGFVISVLFVLFPSTRSGIGYPFLLQSDALHIRN</sequence>
<evidence type="ECO:0000256" key="1">
    <source>
        <dbReference type="ARBA" id="ARBA00004141"/>
    </source>
</evidence>
<evidence type="ECO:0000256" key="2">
    <source>
        <dbReference type="ARBA" id="ARBA00008707"/>
    </source>
</evidence>
<evidence type="ECO:0000313" key="8">
    <source>
        <dbReference type="Proteomes" id="UP000030748"/>
    </source>
</evidence>
<evidence type="ECO:0000313" key="7">
    <source>
        <dbReference type="EMBL" id="EYU22890.1"/>
    </source>
</evidence>
<dbReference type="PANTHER" id="PTHR31621">
    <property type="entry name" value="PROTEIN DMP3"/>
    <property type="match status" value="1"/>
</dbReference>
<evidence type="ECO:0000256" key="5">
    <source>
        <dbReference type="ARBA" id="ARBA00023136"/>
    </source>
</evidence>
<feature type="transmembrane region" description="Helical" evidence="6">
    <location>
        <begin position="185"/>
        <end position="204"/>
    </location>
</feature>
<keyword evidence="3 6" id="KW-0812">Transmembrane</keyword>
<dbReference type="OMA" id="YYPAMPR"/>
<dbReference type="AlphaFoldDB" id="A0A022Q8L9"/>
<dbReference type="STRING" id="4155.A0A022Q8L9"/>
<dbReference type="EMBL" id="KI632191">
    <property type="protein sequence ID" value="EYU22890.1"/>
    <property type="molecule type" value="Genomic_DNA"/>
</dbReference>